<evidence type="ECO:0000313" key="1">
    <source>
        <dbReference type="EMBL" id="GFA75285.1"/>
    </source>
</evidence>
<feature type="non-terminal residue" evidence="1">
    <location>
        <position position="1"/>
    </location>
</feature>
<sequence>TSYSAATHFEGVTVSTQPKIDTPLQTKWLPKLLGFDYEISYNKGSENVVADALSRLTHGGELNSLMILIYKRSLQAREAAIEMVKFHITGAQNRMKKYVDLKRSEGEFALGM</sequence>
<keyword evidence="1" id="KW-0548">Nucleotidyltransferase</keyword>
<organism evidence="1">
    <name type="scientific">Tanacetum cinerariifolium</name>
    <name type="common">Dalmatian daisy</name>
    <name type="synonym">Chrysanthemum cinerariifolium</name>
    <dbReference type="NCBI Taxonomy" id="118510"/>
    <lineage>
        <taxon>Eukaryota</taxon>
        <taxon>Viridiplantae</taxon>
        <taxon>Streptophyta</taxon>
        <taxon>Embryophyta</taxon>
        <taxon>Tracheophyta</taxon>
        <taxon>Spermatophyta</taxon>
        <taxon>Magnoliopsida</taxon>
        <taxon>eudicotyledons</taxon>
        <taxon>Gunneridae</taxon>
        <taxon>Pentapetalae</taxon>
        <taxon>asterids</taxon>
        <taxon>campanulids</taxon>
        <taxon>Asterales</taxon>
        <taxon>Asteraceae</taxon>
        <taxon>Asteroideae</taxon>
        <taxon>Anthemideae</taxon>
        <taxon>Anthemidinae</taxon>
        <taxon>Tanacetum</taxon>
    </lineage>
</organism>
<comment type="caution">
    <text evidence="1">The sequence shown here is derived from an EMBL/GenBank/DDBJ whole genome shotgun (WGS) entry which is preliminary data.</text>
</comment>
<keyword evidence="1" id="KW-0808">Transferase</keyword>
<keyword evidence="1" id="KW-0695">RNA-directed DNA polymerase</keyword>
<dbReference type="AlphaFoldDB" id="A0A699K4I7"/>
<protein>
    <submittedName>
        <fullName evidence="1">Reverse transcriptase</fullName>
    </submittedName>
</protein>
<name>A0A699K4I7_TANCI</name>
<reference evidence="1" key="1">
    <citation type="journal article" date="2019" name="Sci. Rep.">
        <title>Draft genome of Tanacetum cinerariifolium, the natural source of mosquito coil.</title>
        <authorList>
            <person name="Yamashiro T."/>
            <person name="Shiraishi A."/>
            <person name="Satake H."/>
            <person name="Nakayama K."/>
        </authorList>
    </citation>
    <scope>NUCLEOTIDE SEQUENCE</scope>
</reference>
<accession>A0A699K4I7</accession>
<dbReference type="EMBL" id="BKCJ010481377">
    <property type="protein sequence ID" value="GFA75285.1"/>
    <property type="molecule type" value="Genomic_DNA"/>
</dbReference>
<dbReference type="GO" id="GO:0003964">
    <property type="term" value="F:RNA-directed DNA polymerase activity"/>
    <property type="evidence" value="ECO:0007669"/>
    <property type="project" value="UniProtKB-KW"/>
</dbReference>
<gene>
    <name evidence="1" type="ORF">Tci_647257</name>
</gene>
<proteinExistence type="predicted"/>